<dbReference type="EC" id="2.7.13.3" evidence="2"/>
<dbReference type="InterPro" id="IPR003018">
    <property type="entry name" value="GAF"/>
</dbReference>
<sequence>MSEETGIHELLTLKTIAETLNSSNELKPMLDTVMGKLLDLTGNTAGWIFLSEENMEYEFAADRGLPPALQRDNKQPMQCGSCWCLDRLWDGRLEHAVNILNCKRLSNARQNNWGDTLGITHHATIPLHSGDRYLGLMNVAAPGKAHYPDSELALLQSVALQIGSAIERMQLYSTEQRRANLYAKLGEFSAALNITASECISPSILVEKTTALIGQYFDWPFAAIIGQHAGKFEVHAAAHAANITPELAPFELSDSFKNRLRDIAKGQRFATLTSDEEQEITNSCCSEQPVTERVVMLAVPFRQITAHGSAILLITSPKALASATADGEVLEAIAEHISATLESVQLGEKRREIARLDERNRLARDLHDSVNQILFSLSMTAKGVESMLQQEHISHPAAEAVRDIQELSQSALKEMRALIMQLRPAGLEAGLLTALQAHGQQLGLLIQTQRSSVLELPRNVEEGLLRIGQEALNNVRKHSGASKAEVSLLLNATEVILSIADQGKGGAKRRCNTDTNESLGLHIMKERAEALYGHIQIHSEEHQGTTVEVTIPLPLQST</sequence>
<dbReference type="Pfam" id="PF07730">
    <property type="entry name" value="HisKA_3"/>
    <property type="match status" value="1"/>
</dbReference>
<dbReference type="EMBL" id="MPTW01000007">
    <property type="protein sequence ID" value="OME69239.1"/>
    <property type="molecule type" value="Genomic_DNA"/>
</dbReference>
<keyword evidence="3" id="KW-0808">Transferase</keyword>
<dbReference type="SUPFAM" id="SSF55781">
    <property type="entry name" value="GAF domain-like"/>
    <property type="match status" value="1"/>
</dbReference>
<evidence type="ECO:0000259" key="8">
    <source>
        <dbReference type="PROSITE" id="PS50109"/>
    </source>
</evidence>
<dbReference type="OrthoDB" id="9795828at2"/>
<dbReference type="InterPro" id="IPR011712">
    <property type="entry name" value="Sig_transdc_His_kin_sub3_dim/P"/>
</dbReference>
<keyword evidence="7" id="KW-0902">Two-component regulatory system</keyword>
<dbReference type="Gene3D" id="3.30.565.10">
    <property type="entry name" value="Histidine kinase-like ATPase, C-terminal domain"/>
    <property type="match status" value="1"/>
</dbReference>
<evidence type="ECO:0000256" key="4">
    <source>
        <dbReference type="ARBA" id="ARBA00022741"/>
    </source>
</evidence>
<reference evidence="9 10" key="1">
    <citation type="submission" date="2016-11" db="EMBL/GenBank/DDBJ databases">
        <title>Paenibacillus species isolates.</title>
        <authorList>
            <person name="Beno S.M."/>
        </authorList>
    </citation>
    <scope>NUCLEOTIDE SEQUENCE [LARGE SCALE GENOMIC DNA]</scope>
    <source>
        <strain evidence="9 10">FSL H7-0443</strain>
    </source>
</reference>
<evidence type="ECO:0000256" key="7">
    <source>
        <dbReference type="ARBA" id="ARBA00023012"/>
    </source>
</evidence>
<dbReference type="Gene3D" id="1.20.5.1930">
    <property type="match status" value="1"/>
</dbReference>
<evidence type="ECO:0000256" key="2">
    <source>
        <dbReference type="ARBA" id="ARBA00012438"/>
    </source>
</evidence>
<evidence type="ECO:0000256" key="5">
    <source>
        <dbReference type="ARBA" id="ARBA00022777"/>
    </source>
</evidence>
<comment type="catalytic activity">
    <reaction evidence="1">
        <text>ATP + protein L-histidine = ADP + protein N-phospho-L-histidine.</text>
        <dbReference type="EC" id="2.7.13.3"/>
    </reaction>
</comment>
<evidence type="ECO:0000313" key="10">
    <source>
        <dbReference type="Proteomes" id="UP000187425"/>
    </source>
</evidence>
<dbReference type="RefSeq" id="WP_076284918.1">
    <property type="nucleotide sequence ID" value="NZ_MPTW01000007.1"/>
</dbReference>
<accession>A0A1R0ZFS6</accession>
<dbReference type="Pfam" id="PF02518">
    <property type="entry name" value="HATPase_c"/>
    <property type="match status" value="1"/>
</dbReference>
<organism evidence="9 10">
    <name type="scientific">Paenibacillus odorifer</name>
    <dbReference type="NCBI Taxonomy" id="189426"/>
    <lineage>
        <taxon>Bacteria</taxon>
        <taxon>Bacillati</taxon>
        <taxon>Bacillota</taxon>
        <taxon>Bacilli</taxon>
        <taxon>Bacillales</taxon>
        <taxon>Paenibacillaceae</taxon>
        <taxon>Paenibacillus</taxon>
    </lineage>
</organism>
<dbReference type="Pfam" id="PF13185">
    <property type="entry name" value="GAF_2"/>
    <property type="match status" value="1"/>
</dbReference>
<keyword evidence="4" id="KW-0547">Nucleotide-binding</keyword>
<gene>
    <name evidence="9" type="ORF">BSK65_14585</name>
</gene>
<keyword evidence="5" id="KW-0418">Kinase</keyword>
<dbReference type="SMART" id="SM00387">
    <property type="entry name" value="HATPase_c"/>
    <property type="match status" value="1"/>
</dbReference>
<dbReference type="PANTHER" id="PTHR24421">
    <property type="entry name" value="NITRATE/NITRITE SENSOR PROTEIN NARX-RELATED"/>
    <property type="match status" value="1"/>
</dbReference>
<dbReference type="InterPro" id="IPR036890">
    <property type="entry name" value="HATPase_C_sf"/>
</dbReference>
<feature type="domain" description="Histidine kinase" evidence="8">
    <location>
        <begin position="361"/>
        <end position="555"/>
    </location>
</feature>
<dbReference type="InterPro" id="IPR050482">
    <property type="entry name" value="Sensor_HK_TwoCompSys"/>
</dbReference>
<evidence type="ECO:0000256" key="6">
    <source>
        <dbReference type="ARBA" id="ARBA00022840"/>
    </source>
</evidence>
<evidence type="ECO:0000256" key="1">
    <source>
        <dbReference type="ARBA" id="ARBA00000085"/>
    </source>
</evidence>
<evidence type="ECO:0000256" key="3">
    <source>
        <dbReference type="ARBA" id="ARBA00022679"/>
    </source>
</evidence>
<protein>
    <recommendedName>
        <fullName evidence="2">histidine kinase</fullName>
        <ecNumber evidence="2">2.7.13.3</ecNumber>
    </recommendedName>
</protein>
<dbReference type="Proteomes" id="UP000187425">
    <property type="component" value="Unassembled WGS sequence"/>
</dbReference>
<dbReference type="InterPro" id="IPR003594">
    <property type="entry name" value="HATPase_dom"/>
</dbReference>
<dbReference type="AlphaFoldDB" id="A0A1R0ZFS6"/>
<dbReference type="PANTHER" id="PTHR24421:SF40">
    <property type="entry name" value="SENSOR HISTIDINE KINASE YHCY"/>
    <property type="match status" value="1"/>
</dbReference>
<name>A0A1R0ZFS6_9BACL</name>
<evidence type="ECO:0000313" key="9">
    <source>
        <dbReference type="EMBL" id="OME69239.1"/>
    </source>
</evidence>
<dbReference type="Gene3D" id="3.30.450.40">
    <property type="match status" value="1"/>
</dbReference>
<comment type="caution">
    <text evidence="9">The sequence shown here is derived from an EMBL/GenBank/DDBJ whole genome shotgun (WGS) entry which is preliminary data.</text>
</comment>
<dbReference type="PROSITE" id="PS50109">
    <property type="entry name" value="HIS_KIN"/>
    <property type="match status" value="1"/>
</dbReference>
<dbReference type="SMART" id="SM00065">
    <property type="entry name" value="GAF"/>
    <property type="match status" value="1"/>
</dbReference>
<dbReference type="GO" id="GO:0046983">
    <property type="term" value="F:protein dimerization activity"/>
    <property type="evidence" value="ECO:0007669"/>
    <property type="project" value="InterPro"/>
</dbReference>
<dbReference type="GO" id="GO:0005524">
    <property type="term" value="F:ATP binding"/>
    <property type="evidence" value="ECO:0007669"/>
    <property type="project" value="UniProtKB-KW"/>
</dbReference>
<keyword evidence="6" id="KW-0067">ATP-binding</keyword>
<dbReference type="InterPro" id="IPR029016">
    <property type="entry name" value="GAF-like_dom_sf"/>
</dbReference>
<proteinExistence type="predicted"/>
<dbReference type="GO" id="GO:0016020">
    <property type="term" value="C:membrane"/>
    <property type="evidence" value="ECO:0007669"/>
    <property type="project" value="InterPro"/>
</dbReference>
<dbReference type="InterPro" id="IPR005467">
    <property type="entry name" value="His_kinase_dom"/>
</dbReference>
<dbReference type="GO" id="GO:0000155">
    <property type="term" value="F:phosphorelay sensor kinase activity"/>
    <property type="evidence" value="ECO:0007669"/>
    <property type="project" value="InterPro"/>
</dbReference>
<dbReference type="SUPFAM" id="SSF55874">
    <property type="entry name" value="ATPase domain of HSP90 chaperone/DNA topoisomerase II/histidine kinase"/>
    <property type="match status" value="1"/>
</dbReference>
<dbReference type="CDD" id="cd16917">
    <property type="entry name" value="HATPase_UhpB-NarQ-NarX-like"/>
    <property type="match status" value="1"/>
</dbReference>